<dbReference type="InterPro" id="IPR036259">
    <property type="entry name" value="MFS_trans_sf"/>
</dbReference>
<feature type="transmembrane region" description="Helical" evidence="7">
    <location>
        <begin position="123"/>
        <end position="142"/>
    </location>
</feature>
<feature type="transmembrane region" description="Helical" evidence="7">
    <location>
        <begin position="444"/>
        <end position="465"/>
    </location>
</feature>
<feature type="transmembrane region" description="Helical" evidence="7">
    <location>
        <begin position="409"/>
        <end position="432"/>
    </location>
</feature>
<keyword evidence="3 7" id="KW-0812">Transmembrane</keyword>
<dbReference type="InParanoid" id="A0A6P7F566"/>
<evidence type="ECO:0000256" key="5">
    <source>
        <dbReference type="ARBA" id="ARBA00022989"/>
    </source>
</evidence>
<accession>A0A6P7F566</accession>
<comment type="subcellular location">
    <subcellularLocation>
        <location evidence="1">Membrane</location>
        <topology evidence="1">Multi-pass membrane protein</topology>
    </subcellularLocation>
</comment>
<dbReference type="InterPro" id="IPR011701">
    <property type="entry name" value="MFS"/>
</dbReference>
<dbReference type="FunCoup" id="A0A6P7F566">
    <property type="interactions" value="111"/>
</dbReference>
<evidence type="ECO:0000259" key="8">
    <source>
        <dbReference type="PROSITE" id="PS50850"/>
    </source>
</evidence>
<dbReference type="FunFam" id="1.20.1250.20:FF:000423">
    <property type="entry name" value="Putative inorganic phosphate cotransporter-like Protein"/>
    <property type="match status" value="1"/>
</dbReference>
<dbReference type="Pfam" id="PF07690">
    <property type="entry name" value="MFS_1"/>
    <property type="match status" value="1"/>
</dbReference>
<feature type="transmembrane region" description="Helical" evidence="7">
    <location>
        <begin position="216"/>
        <end position="235"/>
    </location>
</feature>
<feature type="transmembrane region" description="Helical" evidence="7">
    <location>
        <begin position="148"/>
        <end position="173"/>
    </location>
</feature>
<protein>
    <submittedName>
        <fullName evidence="9">Inorganic phosphate cotransporter isoform X1</fullName>
    </submittedName>
</protein>
<feature type="transmembrane region" description="Helical" evidence="7">
    <location>
        <begin position="378"/>
        <end position="397"/>
    </location>
</feature>
<name>A0A6P7F566_DIAVI</name>
<evidence type="ECO:0000256" key="2">
    <source>
        <dbReference type="ARBA" id="ARBA00022448"/>
    </source>
</evidence>
<dbReference type="AlphaFoldDB" id="A0A6P7F566"/>
<dbReference type="GO" id="GO:0006820">
    <property type="term" value="P:monoatomic anion transport"/>
    <property type="evidence" value="ECO:0007669"/>
    <property type="project" value="TreeGrafter"/>
</dbReference>
<dbReference type="GO" id="GO:0015293">
    <property type="term" value="F:symporter activity"/>
    <property type="evidence" value="ECO:0007669"/>
    <property type="project" value="UniProtKB-KW"/>
</dbReference>
<dbReference type="InterPro" id="IPR020846">
    <property type="entry name" value="MFS_dom"/>
</dbReference>
<proteinExistence type="predicted"/>
<evidence type="ECO:0000256" key="1">
    <source>
        <dbReference type="ARBA" id="ARBA00004141"/>
    </source>
</evidence>
<reference evidence="9" key="1">
    <citation type="submission" date="2025-08" db="UniProtKB">
        <authorList>
            <consortium name="RefSeq"/>
        </authorList>
    </citation>
    <scope>IDENTIFICATION</scope>
    <source>
        <tissue evidence="9">Whole insect</tissue>
    </source>
</reference>
<evidence type="ECO:0000256" key="4">
    <source>
        <dbReference type="ARBA" id="ARBA00022847"/>
    </source>
</evidence>
<feature type="transmembrane region" description="Helical" evidence="7">
    <location>
        <begin position="185"/>
        <end position="204"/>
    </location>
</feature>
<dbReference type="InterPro" id="IPR050382">
    <property type="entry name" value="MFS_Na/Anion_cotransporter"/>
</dbReference>
<keyword evidence="2" id="KW-0813">Transport</keyword>
<feature type="domain" description="Major facilitator superfamily (MFS) profile" evidence="8">
    <location>
        <begin position="43"/>
        <end position="471"/>
    </location>
</feature>
<feature type="transmembrane region" description="Helical" evidence="7">
    <location>
        <begin position="353"/>
        <end position="372"/>
    </location>
</feature>
<evidence type="ECO:0000256" key="7">
    <source>
        <dbReference type="SAM" id="Phobius"/>
    </source>
</evidence>
<dbReference type="PROSITE" id="PS50850">
    <property type="entry name" value="MFS"/>
    <property type="match status" value="1"/>
</dbReference>
<feature type="transmembrane region" description="Helical" evidence="7">
    <location>
        <begin position="94"/>
        <end position="114"/>
    </location>
</feature>
<evidence type="ECO:0000256" key="3">
    <source>
        <dbReference type="ARBA" id="ARBA00022692"/>
    </source>
</evidence>
<dbReference type="RefSeq" id="XP_028130844.1">
    <property type="nucleotide sequence ID" value="XM_028275043.1"/>
</dbReference>
<dbReference type="FunFam" id="1.20.1250.20:FF:000003">
    <property type="entry name" value="Solute carrier family 17 member 3"/>
    <property type="match status" value="1"/>
</dbReference>
<keyword evidence="5 7" id="KW-1133">Transmembrane helix</keyword>
<keyword evidence="4" id="KW-0769">Symport</keyword>
<evidence type="ECO:0000256" key="6">
    <source>
        <dbReference type="ARBA" id="ARBA00023136"/>
    </source>
</evidence>
<gene>
    <name evidence="9" type="primary">LOC114326623</name>
</gene>
<dbReference type="PANTHER" id="PTHR11662">
    <property type="entry name" value="SOLUTE CARRIER FAMILY 17"/>
    <property type="match status" value="1"/>
</dbReference>
<dbReference type="SUPFAM" id="SSF103473">
    <property type="entry name" value="MFS general substrate transporter"/>
    <property type="match status" value="1"/>
</dbReference>
<dbReference type="PANTHER" id="PTHR11662:SF415">
    <property type="entry name" value="AT30085P-RELATED"/>
    <property type="match status" value="1"/>
</dbReference>
<keyword evidence="6 7" id="KW-0472">Membrane</keyword>
<dbReference type="CDD" id="cd17318">
    <property type="entry name" value="MFS_SLC17"/>
    <property type="match status" value="1"/>
</dbReference>
<dbReference type="Gene3D" id="1.20.1250.20">
    <property type="entry name" value="MFS general substrate transporter like domains"/>
    <property type="match status" value="2"/>
</dbReference>
<feature type="transmembrane region" description="Helical" evidence="7">
    <location>
        <begin position="25"/>
        <end position="49"/>
    </location>
</feature>
<evidence type="ECO:0000313" key="9">
    <source>
        <dbReference type="RefSeq" id="XP_028130844.1"/>
    </source>
</evidence>
<sequence>MLLFMSIFQCVTNDREKVKYIQQRYVLGFMGFLASVIAYTLRVCLNIAITKMVLYRENAHIDPDACPDEDSNHQILTEEVPTNLYHWDETTKGIILSSFFWGYAVSHIPGGLLAQKFGGKNSLGLSILCSSVLTLMTPWVIVTTNGNWIILVVWRSIIGLAQGVMHPALNNLLSKWIPLSERAKIGTLVFAGGQIGTISSNLISGTLINATGTWTSVFYVFGAAGIIWHIFWQIFCYSDPVSHPFITKEEFSYLKSELESISVESHSIPWRSILTSVPVWALVIAQIGHDWGFYTMITDLPSYMSDVLKFNVKDNGIWNSVPYLVMWLCSMGSGWLCDWLISSKRMTVTKARKFFTTIASLGPGIFIMAASYSGCHRYFTVTMFTMAMGFLGAYYSSKKVNALDLAPNYAGILMALVNGIGAITGIIAPYLAGTLTENHTLKEWRTIFWITFFIFLITNIIFCIFGSGEEQVWNNFDNKNVKEIHSTGEDTAFFNFKRKEKNTNV</sequence>
<organism evidence="9">
    <name type="scientific">Diabrotica virgifera virgifera</name>
    <name type="common">western corn rootworm</name>
    <dbReference type="NCBI Taxonomy" id="50390"/>
    <lineage>
        <taxon>Eukaryota</taxon>
        <taxon>Metazoa</taxon>
        <taxon>Ecdysozoa</taxon>
        <taxon>Arthropoda</taxon>
        <taxon>Hexapoda</taxon>
        <taxon>Insecta</taxon>
        <taxon>Pterygota</taxon>
        <taxon>Neoptera</taxon>
        <taxon>Endopterygota</taxon>
        <taxon>Coleoptera</taxon>
        <taxon>Polyphaga</taxon>
        <taxon>Cucujiformia</taxon>
        <taxon>Chrysomeloidea</taxon>
        <taxon>Chrysomelidae</taxon>
        <taxon>Galerucinae</taxon>
        <taxon>Diabroticina</taxon>
        <taxon>Diabroticites</taxon>
        <taxon>Diabrotica</taxon>
    </lineage>
</organism>
<dbReference type="GO" id="GO:0016020">
    <property type="term" value="C:membrane"/>
    <property type="evidence" value="ECO:0007669"/>
    <property type="project" value="UniProtKB-SubCell"/>
</dbReference>